<dbReference type="RefSeq" id="WP_007107326.1">
    <property type="nucleotide sequence ID" value="NZ_BAER01000142.1"/>
</dbReference>
<evidence type="ECO:0000313" key="2">
    <source>
        <dbReference type="EMBL" id="GAC35564.1"/>
    </source>
</evidence>
<proteinExistence type="predicted"/>
<dbReference type="EMBL" id="BAER01000142">
    <property type="protein sequence ID" value="GAC35564.1"/>
    <property type="molecule type" value="Genomic_DNA"/>
</dbReference>
<feature type="transmembrane region" description="Helical" evidence="1">
    <location>
        <begin position="33"/>
        <end position="52"/>
    </location>
</feature>
<keyword evidence="3" id="KW-1185">Reference proteome</keyword>
<comment type="caution">
    <text evidence="2">The sequence shown here is derived from an EMBL/GenBank/DDBJ whole genome shotgun (WGS) entry which is preliminary data.</text>
</comment>
<gene>
    <name evidence="2" type="ORF">GPLA_4690</name>
</gene>
<dbReference type="Proteomes" id="UP000006322">
    <property type="component" value="Unassembled WGS sequence"/>
</dbReference>
<keyword evidence="1" id="KW-0472">Membrane</keyword>
<keyword evidence="1" id="KW-1133">Transmembrane helix</keyword>
<keyword evidence="1" id="KW-0812">Transmembrane</keyword>
<sequence length="56" mass="6488">MRRTMYNRNSDHDASGVYQALKDRRKAYYHGKYNREVFSVVLLLACVGMFLLSSGV</sequence>
<evidence type="ECO:0000256" key="1">
    <source>
        <dbReference type="SAM" id="Phobius"/>
    </source>
</evidence>
<reference evidence="3" key="1">
    <citation type="journal article" date="2014" name="Environ. Microbiol.">
        <title>Comparative genomics of the marine bacterial genus Glaciecola reveals the high degree of genomic diversity and genomic characteristic for cold adaptation.</title>
        <authorList>
            <person name="Qin Q.L."/>
            <person name="Xie B.B."/>
            <person name="Yu Y."/>
            <person name="Shu Y.L."/>
            <person name="Rong J.C."/>
            <person name="Zhang Y.J."/>
            <person name="Zhao D.L."/>
            <person name="Chen X.L."/>
            <person name="Zhang X.Y."/>
            <person name="Chen B."/>
            <person name="Zhou B.C."/>
            <person name="Zhang Y.Z."/>
        </authorList>
    </citation>
    <scope>NUCLEOTIDE SEQUENCE [LARGE SCALE GENOMIC DNA]</scope>
    <source>
        <strain evidence="3">LMG 21857</strain>
    </source>
</reference>
<protein>
    <submittedName>
        <fullName evidence="2">Uncharacterized protein</fullName>
    </submittedName>
</protein>
<evidence type="ECO:0000313" key="3">
    <source>
        <dbReference type="Proteomes" id="UP000006322"/>
    </source>
</evidence>
<dbReference type="AlphaFoldDB" id="K6YS60"/>
<organism evidence="2 3">
    <name type="scientific">Paraglaciecola polaris LMG 21857</name>
    <dbReference type="NCBI Taxonomy" id="1129793"/>
    <lineage>
        <taxon>Bacteria</taxon>
        <taxon>Pseudomonadati</taxon>
        <taxon>Pseudomonadota</taxon>
        <taxon>Gammaproteobacteria</taxon>
        <taxon>Alteromonadales</taxon>
        <taxon>Alteromonadaceae</taxon>
        <taxon>Paraglaciecola</taxon>
    </lineage>
</organism>
<name>K6YS60_9ALTE</name>
<accession>K6YS60</accession>